<dbReference type="Gene3D" id="1.10.460.10">
    <property type="entry name" value="Topoisomerase I, domain 2"/>
    <property type="match status" value="1"/>
</dbReference>
<keyword evidence="1" id="KW-0413">Isomerase</keyword>
<dbReference type="Pfam" id="PF13368">
    <property type="entry name" value="Toprim_C_rpt"/>
    <property type="match status" value="1"/>
</dbReference>
<dbReference type="InterPro" id="IPR013497">
    <property type="entry name" value="Topo_IA_cen"/>
</dbReference>
<dbReference type="InterPro" id="IPR013824">
    <property type="entry name" value="Topo_IA_cen_sub1"/>
</dbReference>
<dbReference type="InterPro" id="IPR023405">
    <property type="entry name" value="Topo_IA_core_domain"/>
</dbReference>
<dbReference type="PANTHER" id="PTHR42785">
    <property type="entry name" value="DNA TOPOISOMERASE, TYPE IA, CORE"/>
    <property type="match status" value="1"/>
</dbReference>
<evidence type="ECO:0000256" key="1">
    <source>
        <dbReference type="ARBA" id="ARBA00023235"/>
    </source>
</evidence>
<protein>
    <submittedName>
        <fullName evidence="3">Topoisomerase C-terminal repeat-containing protein</fullName>
    </submittedName>
</protein>
<accession>A0ABW2UEN1</accession>
<dbReference type="InterPro" id="IPR025589">
    <property type="entry name" value="Toprim_C_rpt"/>
</dbReference>
<dbReference type="InterPro" id="IPR000380">
    <property type="entry name" value="Topo_IA"/>
</dbReference>
<keyword evidence="4" id="KW-1185">Reference proteome</keyword>
<proteinExistence type="predicted"/>
<sequence length="140" mass="15576">MPTATGTEVTEFLEKNFPKVMDYKFTAGCEAIFDKIAAGTQTYQQFVPMFDQNLLGWVAAADQLTPDRAELQKRLAGQFEGSEMLIETGKNGLYILHAEKYYNIPEGVSHATLSEAQAQAIITQRRQLAPASWASTRPSR</sequence>
<dbReference type="EMBL" id="JBHTEK010000004">
    <property type="protein sequence ID" value="MFC7670882.1"/>
    <property type="molecule type" value="Genomic_DNA"/>
</dbReference>
<evidence type="ECO:0000259" key="2">
    <source>
        <dbReference type="PROSITE" id="PS52039"/>
    </source>
</evidence>
<organism evidence="3 4">
    <name type="scientific">Hymenobacter humi</name>
    <dbReference type="NCBI Taxonomy" id="1411620"/>
    <lineage>
        <taxon>Bacteria</taxon>
        <taxon>Pseudomonadati</taxon>
        <taxon>Bacteroidota</taxon>
        <taxon>Cytophagia</taxon>
        <taxon>Cytophagales</taxon>
        <taxon>Hymenobacteraceae</taxon>
        <taxon>Hymenobacter</taxon>
    </lineage>
</organism>
<feature type="domain" description="Topo IA-type catalytic" evidence="2">
    <location>
        <begin position="1"/>
        <end position="59"/>
    </location>
</feature>
<dbReference type="PANTHER" id="PTHR42785:SF1">
    <property type="entry name" value="DNA TOPOISOMERASE"/>
    <property type="match status" value="1"/>
</dbReference>
<dbReference type="SUPFAM" id="SSF56712">
    <property type="entry name" value="Prokaryotic type I DNA topoisomerase"/>
    <property type="match status" value="1"/>
</dbReference>
<dbReference type="PROSITE" id="PS52039">
    <property type="entry name" value="TOPO_IA_2"/>
    <property type="match status" value="1"/>
</dbReference>
<comment type="caution">
    <text evidence="3">The sequence shown here is derived from an EMBL/GenBank/DDBJ whole genome shotgun (WGS) entry which is preliminary data.</text>
</comment>
<dbReference type="Proteomes" id="UP001596513">
    <property type="component" value="Unassembled WGS sequence"/>
</dbReference>
<dbReference type="RefSeq" id="WP_380206746.1">
    <property type="nucleotide sequence ID" value="NZ_JBHTEK010000004.1"/>
</dbReference>
<name>A0ABW2UEN1_9BACT</name>
<evidence type="ECO:0000313" key="3">
    <source>
        <dbReference type="EMBL" id="MFC7670882.1"/>
    </source>
</evidence>
<reference evidence="4" key="1">
    <citation type="journal article" date="2019" name="Int. J. Syst. Evol. Microbiol.">
        <title>The Global Catalogue of Microorganisms (GCM) 10K type strain sequencing project: providing services to taxonomists for standard genome sequencing and annotation.</title>
        <authorList>
            <consortium name="The Broad Institute Genomics Platform"/>
            <consortium name="The Broad Institute Genome Sequencing Center for Infectious Disease"/>
            <person name="Wu L."/>
            <person name="Ma J."/>
        </authorList>
    </citation>
    <scope>NUCLEOTIDE SEQUENCE [LARGE SCALE GENOMIC DNA]</scope>
    <source>
        <strain evidence="4">JCM 19635</strain>
    </source>
</reference>
<evidence type="ECO:0000313" key="4">
    <source>
        <dbReference type="Proteomes" id="UP001596513"/>
    </source>
</evidence>
<gene>
    <name evidence="3" type="ORF">ACFQT0_28455</name>
</gene>